<keyword evidence="5 8" id="KW-0378">Hydrolase</keyword>
<feature type="binding site" evidence="8">
    <location>
        <position position="99"/>
    </location>
    <ligand>
        <name>Zn(2+)</name>
        <dbReference type="ChEBI" id="CHEBI:29105"/>
        <note>catalytic</note>
    </ligand>
</feature>
<dbReference type="NCBIfam" id="NF008113">
    <property type="entry name" value="PRK10860.1"/>
    <property type="match status" value="1"/>
</dbReference>
<evidence type="ECO:0000259" key="9">
    <source>
        <dbReference type="PROSITE" id="PS51747"/>
    </source>
</evidence>
<keyword evidence="3 8" id="KW-0819">tRNA processing</keyword>
<evidence type="ECO:0000256" key="5">
    <source>
        <dbReference type="ARBA" id="ARBA00022801"/>
    </source>
</evidence>
<dbReference type="InterPro" id="IPR016193">
    <property type="entry name" value="Cytidine_deaminase-like"/>
</dbReference>
<dbReference type="Pfam" id="PF14437">
    <property type="entry name" value="MafB19-deam"/>
    <property type="match status" value="1"/>
</dbReference>
<feature type="binding site" evidence="8">
    <location>
        <position position="66"/>
    </location>
    <ligand>
        <name>Zn(2+)</name>
        <dbReference type="ChEBI" id="CHEBI:29105"/>
        <note>catalytic</note>
    </ligand>
</feature>
<evidence type="ECO:0000256" key="4">
    <source>
        <dbReference type="ARBA" id="ARBA00022723"/>
    </source>
</evidence>
<dbReference type="PANTHER" id="PTHR11079:SF202">
    <property type="entry name" value="TRNA-SPECIFIC ADENOSINE DEAMINASE"/>
    <property type="match status" value="1"/>
</dbReference>
<reference evidence="10 11" key="1">
    <citation type="submission" date="2018-04" db="EMBL/GenBank/DDBJ databases">
        <title>Genomic Encyclopedia of Type Strains, Phase IV (KMG-IV): sequencing the most valuable type-strain genomes for metagenomic binning, comparative biology and taxonomic classification.</title>
        <authorList>
            <person name="Goeker M."/>
        </authorList>
    </citation>
    <scope>NUCLEOTIDE SEQUENCE [LARGE SCALE GENOMIC DNA]</scope>
    <source>
        <strain evidence="10 11">DSM 10065</strain>
    </source>
</reference>
<dbReference type="GO" id="GO:0052717">
    <property type="term" value="F:tRNA-specific adenosine-34 deaminase activity"/>
    <property type="evidence" value="ECO:0007669"/>
    <property type="project" value="UniProtKB-UniRule"/>
</dbReference>
<proteinExistence type="inferred from homology"/>
<dbReference type="Proteomes" id="UP000246145">
    <property type="component" value="Unassembled WGS sequence"/>
</dbReference>
<dbReference type="PANTHER" id="PTHR11079">
    <property type="entry name" value="CYTOSINE DEAMINASE FAMILY MEMBER"/>
    <property type="match status" value="1"/>
</dbReference>
<evidence type="ECO:0000256" key="1">
    <source>
        <dbReference type="ARBA" id="ARBA00010669"/>
    </source>
</evidence>
<comment type="similarity">
    <text evidence="1">Belongs to the cytidine and deoxycytidylate deaminase family. ADAT2 subfamily.</text>
</comment>
<dbReference type="CDD" id="cd01285">
    <property type="entry name" value="nucleoside_deaminase"/>
    <property type="match status" value="1"/>
</dbReference>
<evidence type="ECO:0000313" key="10">
    <source>
        <dbReference type="EMBL" id="PVY61324.1"/>
    </source>
</evidence>
<dbReference type="SUPFAM" id="SSF53927">
    <property type="entry name" value="Cytidine deaminase-like"/>
    <property type="match status" value="1"/>
</dbReference>
<dbReference type="RefSeq" id="WP_371743496.1">
    <property type="nucleotide sequence ID" value="NZ_JACCEX010000004.1"/>
</dbReference>
<keyword evidence="4 8" id="KW-0479">Metal-binding</keyword>
<dbReference type="Gene3D" id="3.40.140.10">
    <property type="entry name" value="Cytidine Deaminase, domain 2"/>
    <property type="match status" value="1"/>
</dbReference>
<dbReference type="EC" id="3.5.4.33" evidence="8"/>
<comment type="catalytic activity">
    <reaction evidence="7 8">
        <text>adenosine(34) in tRNA + H2O + H(+) = inosine(34) in tRNA + NH4(+)</text>
        <dbReference type="Rhea" id="RHEA:43168"/>
        <dbReference type="Rhea" id="RHEA-COMP:10373"/>
        <dbReference type="Rhea" id="RHEA-COMP:10374"/>
        <dbReference type="ChEBI" id="CHEBI:15377"/>
        <dbReference type="ChEBI" id="CHEBI:15378"/>
        <dbReference type="ChEBI" id="CHEBI:28938"/>
        <dbReference type="ChEBI" id="CHEBI:74411"/>
        <dbReference type="ChEBI" id="CHEBI:82852"/>
        <dbReference type="EC" id="3.5.4.33"/>
    </reaction>
</comment>
<evidence type="ECO:0000313" key="11">
    <source>
        <dbReference type="Proteomes" id="UP000246145"/>
    </source>
</evidence>
<dbReference type="STRING" id="1231391.GCA_000308195_00948"/>
<evidence type="ECO:0000256" key="2">
    <source>
        <dbReference type="ARBA" id="ARBA00011738"/>
    </source>
</evidence>
<evidence type="ECO:0000256" key="8">
    <source>
        <dbReference type="HAMAP-Rule" id="MF_00972"/>
    </source>
</evidence>
<dbReference type="PROSITE" id="PS51747">
    <property type="entry name" value="CYT_DCMP_DEAMINASES_2"/>
    <property type="match status" value="1"/>
</dbReference>
<dbReference type="InterPro" id="IPR016192">
    <property type="entry name" value="APOBEC/CMP_deaminase_Zn-bd"/>
</dbReference>
<dbReference type="InterPro" id="IPR058535">
    <property type="entry name" value="MafB19-deam"/>
</dbReference>
<dbReference type="GO" id="GO:0002100">
    <property type="term" value="P:tRNA wobble adenosine to inosine editing"/>
    <property type="evidence" value="ECO:0007669"/>
    <property type="project" value="UniProtKB-UniRule"/>
</dbReference>
<feature type="active site" description="Proton donor" evidence="8">
    <location>
        <position position="68"/>
    </location>
</feature>
<evidence type="ECO:0000256" key="7">
    <source>
        <dbReference type="ARBA" id="ARBA00048045"/>
    </source>
</evidence>
<comment type="subunit">
    <text evidence="2 8">Homodimer.</text>
</comment>
<dbReference type="EMBL" id="QEKO01000004">
    <property type="protein sequence ID" value="PVY61324.1"/>
    <property type="molecule type" value="Genomic_DNA"/>
</dbReference>
<comment type="function">
    <text evidence="8">Catalyzes the deamination of adenosine to inosine at the wobble position 34 of tRNA(Arg2).</text>
</comment>
<evidence type="ECO:0000256" key="6">
    <source>
        <dbReference type="ARBA" id="ARBA00022833"/>
    </source>
</evidence>
<dbReference type="InterPro" id="IPR028883">
    <property type="entry name" value="tRNA_aden_deaminase"/>
</dbReference>
<dbReference type="PROSITE" id="PS00903">
    <property type="entry name" value="CYT_DCMP_DEAMINASES_1"/>
    <property type="match status" value="1"/>
</dbReference>
<feature type="domain" description="CMP/dCMP-type deaminase" evidence="9">
    <location>
        <begin position="14"/>
        <end position="136"/>
    </location>
</feature>
<dbReference type="AlphaFoldDB" id="A0A2U1CK21"/>
<organism evidence="10 11">
    <name type="scientific">Pusillimonas noertemannii</name>
    <dbReference type="NCBI Taxonomy" id="305977"/>
    <lineage>
        <taxon>Bacteria</taxon>
        <taxon>Pseudomonadati</taxon>
        <taxon>Pseudomonadota</taxon>
        <taxon>Betaproteobacteria</taxon>
        <taxon>Burkholderiales</taxon>
        <taxon>Alcaligenaceae</taxon>
        <taxon>Pusillimonas</taxon>
    </lineage>
</organism>
<sequence length="173" mass="18283">MAAEHDAFVEPFGADDINAMRIALELAAQAEAAGEVPVGAVVLDGAGKVVGQGFNCTISGHDPTGHAEIVALRQAAQALGNYRLPEASLFVTLEPCAMCVGAILHARLARVVYGAADPKTGACHSVLNVPAIAQLNHQTRVEGGLLAQECGEMLRSFFRERRARIRQLKQDDA</sequence>
<keyword evidence="6 8" id="KW-0862">Zinc</keyword>
<dbReference type="InterPro" id="IPR002125">
    <property type="entry name" value="CMP_dCMP_dom"/>
</dbReference>
<dbReference type="GO" id="GO:0008270">
    <property type="term" value="F:zinc ion binding"/>
    <property type="evidence" value="ECO:0007669"/>
    <property type="project" value="UniProtKB-UniRule"/>
</dbReference>
<comment type="cofactor">
    <cofactor evidence="8">
        <name>Zn(2+)</name>
        <dbReference type="ChEBI" id="CHEBI:29105"/>
    </cofactor>
    <text evidence="8">Binds 1 zinc ion per subunit.</text>
</comment>
<comment type="caution">
    <text evidence="10">The sequence shown here is derived from an EMBL/GenBank/DDBJ whole genome shotgun (WGS) entry which is preliminary data.</text>
</comment>
<gene>
    <name evidence="8" type="primary">tadA</name>
    <name evidence="10" type="ORF">C7440_2874</name>
</gene>
<protein>
    <recommendedName>
        <fullName evidence="8">tRNA-specific adenosine deaminase</fullName>
        <ecNumber evidence="8">3.5.4.33</ecNumber>
    </recommendedName>
</protein>
<dbReference type="HAMAP" id="MF_00972">
    <property type="entry name" value="tRNA_aden_deaminase"/>
    <property type="match status" value="1"/>
</dbReference>
<feature type="binding site" evidence="8">
    <location>
        <position position="96"/>
    </location>
    <ligand>
        <name>Zn(2+)</name>
        <dbReference type="ChEBI" id="CHEBI:29105"/>
        <note>catalytic</note>
    </ligand>
</feature>
<dbReference type="FunFam" id="3.40.140.10:FF:000005">
    <property type="entry name" value="tRNA-specific adenosine deaminase"/>
    <property type="match status" value="1"/>
</dbReference>
<keyword evidence="11" id="KW-1185">Reference proteome</keyword>
<accession>A0A2U1CK21</accession>
<name>A0A2U1CK21_9BURK</name>
<evidence type="ECO:0000256" key="3">
    <source>
        <dbReference type="ARBA" id="ARBA00022694"/>
    </source>
</evidence>